<dbReference type="PANTHER" id="PTHR30535">
    <property type="entry name" value="VITAMIN B12-BINDING PROTEIN"/>
    <property type="match status" value="1"/>
</dbReference>
<feature type="domain" description="Fe/B12 periplasmic-binding" evidence="3">
    <location>
        <begin position="65"/>
        <end position="329"/>
    </location>
</feature>
<organism evidence="4 5">
    <name type="scientific">Senegalimassilia faecalis</name>
    <dbReference type="NCBI Taxonomy" id="2509433"/>
    <lineage>
        <taxon>Bacteria</taxon>
        <taxon>Bacillati</taxon>
        <taxon>Actinomycetota</taxon>
        <taxon>Coriobacteriia</taxon>
        <taxon>Coriobacteriales</taxon>
        <taxon>Coriobacteriaceae</taxon>
        <taxon>Senegalimassilia</taxon>
    </lineage>
</organism>
<dbReference type="PROSITE" id="PS50983">
    <property type="entry name" value="FE_B12_PBP"/>
    <property type="match status" value="1"/>
</dbReference>
<dbReference type="GO" id="GO:0071281">
    <property type="term" value="P:cellular response to iron ion"/>
    <property type="evidence" value="ECO:0007669"/>
    <property type="project" value="TreeGrafter"/>
</dbReference>
<name>A0A4Q2K1Y1_9ACTN</name>
<reference evidence="4 5" key="1">
    <citation type="submission" date="2019-01" db="EMBL/GenBank/DDBJ databases">
        <title>Senegalimassilia sp. nov. KGMB04484 isolated human feces.</title>
        <authorList>
            <person name="Han K.-I."/>
            <person name="Kim J.-S."/>
            <person name="Lee K.C."/>
            <person name="Suh M.K."/>
            <person name="Eom M.K."/>
            <person name="Lee J.H."/>
            <person name="Park S.-H."/>
            <person name="Kang S.W."/>
            <person name="Park J.-E."/>
            <person name="Oh B.S."/>
            <person name="Yu S.Y."/>
            <person name="Choi S.-H."/>
            <person name="Lee D.H."/>
            <person name="Yoon H."/>
            <person name="Kim B.-Y."/>
            <person name="Lee J.H."/>
            <person name="Lee J.-S."/>
        </authorList>
    </citation>
    <scope>NUCLEOTIDE SEQUENCE [LARGE SCALE GENOMIC DNA]</scope>
    <source>
        <strain evidence="4 5">KGMB04484</strain>
    </source>
</reference>
<dbReference type="AlphaFoldDB" id="A0A4Q2K1Y1"/>
<keyword evidence="5" id="KW-1185">Reference proteome</keyword>
<feature type="chain" id="PRO_5039706163" evidence="2">
    <location>
        <begin position="19"/>
        <end position="333"/>
    </location>
</feature>
<dbReference type="Pfam" id="PF01497">
    <property type="entry name" value="Peripla_BP_2"/>
    <property type="match status" value="1"/>
</dbReference>
<dbReference type="RefSeq" id="WP_129423417.1">
    <property type="nucleotide sequence ID" value="NZ_SDPW01000001.1"/>
</dbReference>
<evidence type="ECO:0000256" key="2">
    <source>
        <dbReference type="SAM" id="SignalP"/>
    </source>
</evidence>
<accession>A0A4Q2K1Y1</accession>
<dbReference type="EMBL" id="SDPW01000001">
    <property type="protein sequence ID" value="RXZ53723.1"/>
    <property type="molecule type" value="Genomic_DNA"/>
</dbReference>
<evidence type="ECO:0000313" key="4">
    <source>
        <dbReference type="EMBL" id="RXZ53723.1"/>
    </source>
</evidence>
<keyword evidence="2" id="KW-0732">Signal</keyword>
<dbReference type="Gene3D" id="3.40.50.1980">
    <property type="entry name" value="Nitrogenase molybdenum iron protein domain"/>
    <property type="match status" value="2"/>
</dbReference>
<sequence length="333" mass="35033">MKRIATKACACACALALAASGSTMIGCSNGGADGDEAQQSATSQNAGYTFTDDLGNQVTVSSHERVVAGMGSFANIWELAGGTLVGASSDAFSDYHIESEAEKVGDFSSLNAESIIALNPDFVILTGASSGRGGGVAQTDLKDTLQAAGIPVAYFNVTTFDDYLRMLKTCCDITGDAEAYKVNGTEVAESIDAIKKKAEGKSAGSVAVLTTYSGGTRVQASSTQTGTMLAELGASNITDTDKSLLSDYSLESLVKADPDFIFLLPMGDSSEAAQKALKDQTTANPAWKELTAVKEGRVITLDPKLFLYKPNDSWDDAYEDLYEALYETPREQK</sequence>
<evidence type="ECO:0000313" key="5">
    <source>
        <dbReference type="Proteomes" id="UP000293345"/>
    </source>
</evidence>
<protein>
    <submittedName>
        <fullName evidence="4">ABC transporter substrate-binding protein</fullName>
    </submittedName>
</protein>
<dbReference type="OrthoDB" id="6495095at2"/>
<comment type="similarity">
    <text evidence="1">Belongs to the bacterial solute-binding protein 8 family.</text>
</comment>
<feature type="signal peptide" evidence="2">
    <location>
        <begin position="1"/>
        <end position="18"/>
    </location>
</feature>
<gene>
    <name evidence="4" type="ORF">ET524_03860</name>
</gene>
<dbReference type="PROSITE" id="PS51257">
    <property type="entry name" value="PROKAR_LIPOPROTEIN"/>
    <property type="match status" value="1"/>
</dbReference>
<dbReference type="InterPro" id="IPR050902">
    <property type="entry name" value="ABC_Transporter_SBP"/>
</dbReference>
<dbReference type="InterPro" id="IPR002491">
    <property type="entry name" value="ABC_transptr_periplasmic_BD"/>
</dbReference>
<dbReference type="PANTHER" id="PTHR30535:SF34">
    <property type="entry name" value="MOLYBDATE-BINDING PROTEIN MOLA"/>
    <property type="match status" value="1"/>
</dbReference>
<proteinExistence type="inferred from homology"/>
<comment type="caution">
    <text evidence="4">The sequence shown here is derived from an EMBL/GenBank/DDBJ whole genome shotgun (WGS) entry which is preliminary data.</text>
</comment>
<evidence type="ECO:0000259" key="3">
    <source>
        <dbReference type="PROSITE" id="PS50983"/>
    </source>
</evidence>
<dbReference type="SUPFAM" id="SSF53807">
    <property type="entry name" value="Helical backbone' metal receptor"/>
    <property type="match status" value="1"/>
</dbReference>
<evidence type="ECO:0000256" key="1">
    <source>
        <dbReference type="ARBA" id="ARBA00008814"/>
    </source>
</evidence>
<dbReference type="Proteomes" id="UP000293345">
    <property type="component" value="Unassembled WGS sequence"/>
</dbReference>